<accession>A0ACD4ZLT0</accession>
<evidence type="ECO:0000313" key="2">
    <source>
        <dbReference type="Proteomes" id="UP001348369"/>
    </source>
</evidence>
<sequence length="376" mass="40293">MDAYARLTAGLISTGALGEGWRGAFARAPRSAFVPDTVWAPEDASPTGYRRITRGDAGAAWRELVDADGVVVTQLDDGVEGGPGMATSSASMPSLVATMLRHLDVADGHTVLDIGTGTGWTSALLAARLGDENVTTVEVDPRIAAEAAKRLKAAGFAPRCVVGDGLAGWSSGAPYDRIHSTAAVRRVPRAWIEQTRPGGIIVSPWGTPYANAGLLRLVAGDRGVESYGRFVDDVSFMWMRTQRPPRVTGPGTAPVHRTASVMDPDLALENVDVAFAIGLRVPGVRYVHTWDDADPQATYRMRLSDGEGSWASVAYQGWDSEDTVHQAGPRRLWDEITAARRWWLNHGSPELTRFGLTVATDGKQSLWLDNAAHVVG</sequence>
<reference evidence="1" key="1">
    <citation type="submission" date="2022-10" db="EMBL/GenBank/DDBJ databases">
        <title>The complete genomes of actinobacterial strains from the NBC collection.</title>
        <authorList>
            <person name="Joergensen T.S."/>
            <person name="Alvarez Arevalo M."/>
            <person name="Sterndorff E.B."/>
            <person name="Faurdal D."/>
            <person name="Vuksanovic O."/>
            <person name="Mourched A.-S."/>
            <person name="Charusanti P."/>
            <person name="Shaw S."/>
            <person name="Blin K."/>
            <person name="Weber T."/>
        </authorList>
    </citation>
    <scope>NUCLEOTIDE SEQUENCE</scope>
    <source>
        <strain evidence="1">NBC 01771</strain>
    </source>
</reference>
<organism evidence="1 2">
    <name type="scientific">Streptomyces scopuliridis</name>
    <dbReference type="NCBI Taxonomy" id="452529"/>
    <lineage>
        <taxon>Bacteria</taxon>
        <taxon>Bacillati</taxon>
        <taxon>Actinomycetota</taxon>
        <taxon>Actinomycetes</taxon>
        <taxon>Kitasatosporales</taxon>
        <taxon>Streptomycetaceae</taxon>
        <taxon>Streptomyces</taxon>
    </lineage>
</organism>
<name>A0ACD4ZLT0_9ACTN</name>
<keyword evidence="1" id="KW-0808">Transferase</keyword>
<protein>
    <submittedName>
        <fullName evidence="1">Methyltransferase domain-containing protein</fullName>
    </submittedName>
</protein>
<dbReference type="Proteomes" id="UP001348369">
    <property type="component" value="Chromosome"/>
</dbReference>
<dbReference type="EMBL" id="CP109109">
    <property type="protein sequence ID" value="WSB98958.1"/>
    <property type="molecule type" value="Genomic_DNA"/>
</dbReference>
<proteinExistence type="predicted"/>
<gene>
    <name evidence="1" type="ORF">OG835_19315</name>
</gene>
<keyword evidence="2" id="KW-1185">Reference proteome</keyword>
<keyword evidence="1" id="KW-0489">Methyltransferase</keyword>
<evidence type="ECO:0000313" key="1">
    <source>
        <dbReference type="EMBL" id="WSB98958.1"/>
    </source>
</evidence>